<dbReference type="InterPro" id="IPR050931">
    <property type="entry name" value="Mito_Protein_Transport_Metaxin"/>
</dbReference>
<dbReference type="Proteomes" id="UP000887572">
    <property type="component" value="Unplaced"/>
</dbReference>
<reference evidence="4" key="1">
    <citation type="submission" date="2022-11" db="UniProtKB">
        <authorList>
            <consortium name="WormBaseParasite"/>
        </authorList>
    </citation>
    <scope>IDENTIFICATION</scope>
</reference>
<evidence type="ECO:0000256" key="2">
    <source>
        <dbReference type="SAM" id="MobiDB-lite"/>
    </source>
</evidence>
<accession>A0A914I1M1</accession>
<feature type="compositionally biased region" description="Acidic residues" evidence="2">
    <location>
        <begin position="812"/>
        <end position="837"/>
    </location>
</feature>
<feature type="region of interest" description="Disordered" evidence="2">
    <location>
        <begin position="1004"/>
        <end position="1024"/>
    </location>
</feature>
<keyword evidence="1" id="KW-0175">Coiled coil</keyword>
<evidence type="ECO:0000313" key="3">
    <source>
        <dbReference type="Proteomes" id="UP000887572"/>
    </source>
</evidence>
<keyword evidence="3" id="KW-1185">Reference proteome</keyword>
<evidence type="ECO:0000313" key="4">
    <source>
        <dbReference type="WBParaSite" id="Gr19_v10_g6045.t1"/>
    </source>
</evidence>
<name>A0A914I1M1_GLORO</name>
<feature type="region of interest" description="Disordered" evidence="2">
    <location>
        <begin position="1382"/>
        <end position="1403"/>
    </location>
</feature>
<dbReference type="WBParaSite" id="Gr19_v10_g6045.t1">
    <property type="protein sequence ID" value="Gr19_v10_g6045.t1"/>
    <property type="gene ID" value="Gr19_v10_g6045"/>
</dbReference>
<feature type="coiled-coil region" evidence="1">
    <location>
        <begin position="1176"/>
        <end position="1203"/>
    </location>
</feature>
<sequence>MIKRAIASSRGAPLFPKKAILIQNFHEAVASGTVASFGAIPNNVMEYASGLAWLPMLTMTNMLATATSAAMVPSEIHEAEEQTGERVLNLINKGFFPKPDLDKLVTDMKAEEESKRHDWRKPISAIGAVIRESKQQKSAAADEKMSKKELRAKAREAQHEALERLVRNRVDRVMDLTKTTGMARNSMATGIVLSLTAGFAPFYALQEFGIISANIVKIILIIFNAPTEILSMSIDRIMSSKGGWDAKKNRRMVGLIMRKAIEQLKTPGQPMTEITDDEVYNVYYSNFIARRMNKFGKATVDVMTVGGKFLKFCGGQIASGAALFAKLPLVRNLVGAVRKIKDKLHNNFLPLLAQGPIVVNWNQDVIYLITYPRLSAMKGISVPVISPAALKLEAWLMLRKLPFYRIKNDFLLADLFGQRVPFVELNGTKIAGTVDQIIEKLEQWELAKKSKHLMMENVTMFLSGHERDKRKELRKKERYIRRLFDEVVTRCLMYDRDMSIQIPYDQHFLHIQIPENDMGFLGQNYALFKQLVPTLPRFYPKWFNKKLLLKTPAFWSVYFRTEAEKREYRHGMEILSEQDQLVKDLRDKDVPLAWRQIFQRYKRKLYNELTSQKVREYNAEIDRWQVKHRTEKVAKDKFGDQISSEQSVKYGDLKPDQIADKVIEAMGIAAKQLIQTMGGNNMEKPMMFLFGDKPTPADVSLFAHLVQLFETKLHLDKLTKHVDKVKKSKKHEQHVLLQFVDEFKKKLNIQKWDQFKYSDDSDKAAAPFNSEWTPPDELGSTYSGPFELKFKDVPAVERNFMVFDEVEAEQEAEEFGTEQAVEEEEDAENSAPDDETKEEQTEIRRLEREEKQRYTPKQIVTFAMFNEKHTWEKLDKKRTLYEEPKDPGNFLWRYPKVVSFVARRILMITDCNEADKIMDGMGGSWVAIMDHGLELIEQELVKHQPFADIFQNRQRKDNDFFFYTVTKFGYAKKRAATARALFHLMALHFCKKFANGTSGLYNDEEEQLPASSSPESSTDELPAQVHENECKVHKPLAEEQLKRIWKIEEAKALLTICDKIIKKIIDQVYQNHERLVKPIFTRSEVKAFLPINDALVKFPPGNGAHGGAYYMDRVLLYYYPDAVAYVLHALMDTLFKRRVVPLHFSLEYRYVRMCDDITLNNKREQLINEMDALKGMTSARKLKQLERAEMERMQREQQQTKQLTVEEKKNLVDELKNTTIARALLRLAAAFLCAGGDENETTGCGDVHLKKAFDELGTVMDDAQLKALKKHGELNKKVKHFIHQIIVNYNELIAEEELDKFSTKIVAELELLPKGPGFFERLQNEHQQMIRNPPKELEAEVKFELSKSAHSPDLQRMQQRSGFVGNLQAWWQNFTPNSSFDASGGLKQPLLAQPQHVGKSTDL</sequence>
<dbReference type="GO" id="GO:0007005">
    <property type="term" value="P:mitochondrion organization"/>
    <property type="evidence" value="ECO:0007669"/>
    <property type="project" value="TreeGrafter"/>
</dbReference>
<protein>
    <submittedName>
        <fullName evidence="4">Uncharacterized protein</fullName>
    </submittedName>
</protein>
<dbReference type="PANTHER" id="PTHR12289">
    <property type="entry name" value="METAXIN RELATED"/>
    <property type="match status" value="1"/>
</dbReference>
<evidence type="ECO:0000256" key="1">
    <source>
        <dbReference type="SAM" id="Coils"/>
    </source>
</evidence>
<feature type="compositionally biased region" description="Basic and acidic residues" evidence="2">
    <location>
        <begin position="838"/>
        <end position="850"/>
    </location>
</feature>
<dbReference type="PANTHER" id="PTHR12289:SF41">
    <property type="entry name" value="FAILED AXON CONNECTIONS-RELATED"/>
    <property type="match status" value="1"/>
</dbReference>
<dbReference type="GO" id="GO:0001401">
    <property type="term" value="C:SAM complex"/>
    <property type="evidence" value="ECO:0007669"/>
    <property type="project" value="TreeGrafter"/>
</dbReference>
<organism evidence="3 4">
    <name type="scientific">Globodera rostochiensis</name>
    <name type="common">Golden nematode worm</name>
    <name type="synonym">Heterodera rostochiensis</name>
    <dbReference type="NCBI Taxonomy" id="31243"/>
    <lineage>
        <taxon>Eukaryota</taxon>
        <taxon>Metazoa</taxon>
        <taxon>Ecdysozoa</taxon>
        <taxon>Nematoda</taxon>
        <taxon>Chromadorea</taxon>
        <taxon>Rhabditida</taxon>
        <taxon>Tylenchina</taxon>
        <taxon>Tylenchomorpha</taxon>
        <taxon>Tylenchoidea</taxon>
        <taxon>Heteroderidae</taxon>
        <taxon>Heteroderinae</taxon>
        <taxon>Globodera</taxon>
    </lineage>
</organism>
<feature type="region of interest" description="Disordered" evidence="2">
    <location>
        <begin position="812"/>
        <end position="850"/>
    </location>
</feature>
<proteinExistence type="predicted"/>